<dbReference type="Proteomes" id="UP000414364">
    <property type="component" value="Unassembled WGS sequence"/>
</dbReference>
<dbReference type="AlphaFoldDB" id="A0A5P0ZWZ4"/>
<dbReference type="InterPro" id="IPR016152">
    <property type="entry name" value="PTrfase/Anion_transptr"/>
</dbReference>
<proteinExistence type="predicted"/>
<dbReference type="EMBL" id="VDFO01000020">
    <property type="protein sequence ID" value="MQS97530.1"/>
    <property type="molecule type" value="Genomic_DNA"/>
</dbReference>
<gene>
    <name evidence="3" type="ORF">FHL05_06465</name>
    <name evidence="2" type="ORF">FHL06_08670</name>
</gene>
<dbReference type="SUPFAM" id="SSF55804">
    <property type="entry name" value="Phoshotransferase/anion transport protein"/>
    <property type="match status" value="1"/>
</dbReference>
<keyword evidence="3" id="KW-0762">Sugar transport</keyword>
<evidence type="ECO:0000313" key="5">
    <source>
        <dbReference type="Proteomes" id="UP000414364"/>
    </source>
</evidence>
<dbReference type="Proteomes" id="UP000371423">
    <property type="component" value="Unassembled WGS sequence"/>
</dbReference>
<comment type="caution">
    <text evidence="3">The sequence shown here is derived from an EMBL/GenBank/DDBJ whole genome shotgun (WGS) entry which is preliminary data.</text>
</comment>
<evidence type="ECO:0000313" key="2">
    <source>
        <dbReference type="EMBL" id="MQS76449.1"/>
    </source>
</evidence>
<reference evidence="4 5" key="1">
    <citation type="journal article" date="2019" name="Syst. Appl. Microbiol.">
        <title>Polyphasic characterization of two novel Lactobacillus spp. isolated from blown salami packages: Description of Lactobacillus halodurans sp. nov. and Lactobacillus salsicarnum sp. nov.</title>
        <authorList>
            <person name="Schuster J.A."/>
            <person name="Klingl A."/>
            <person name="Vogel R.F."/>
            <person name="Ehrmann M.A."/>
        </authorList>
    </citation>
    <scope>NUCLEOTIDE SEQUENCE [LARGE SCALE GENOMIC DNA]</scope>
    <source>
        <strain evidence="3 4">TMW 1.1920</strain>
        <strain evidence="2 5">TMW 1.2172</strain>
    </source>
</reference>
<feature type="domain" description="PTS EIIA type-2" evidence="1">
    <location>
        <begin position="7"/>
        <end position="152"/>
    </location>
</feature>
<organism evidence="3 4">
    <name type="scientific">Companilactobacillus halodurans</name>
    <dbReference type="NCBI Taxonomy" id="2584183"/>
    <lineage>
        <taxon>Bacteria</taxon>
        <taxon>Bacillati</taxon>
        <taxon>Bacillota</taxon>
        <taxon>Bacilli</taxon>
        <taxon>Lactobacillales</taxon>
        <taxon>Lactobacillaceae</taxon>
        <taxon>Companilactobacillus</taxon>
    </lineage>
</organism>
<dbReference type="EMBL" id="VDFP01000017">
    <property type="protein sequence ID" value="MQS76449.1"/>
    <property type="molecule type" value="Genomic_DNA"/>
</dbReference>
<dbReference type="Gene3D" id="3.40.930.10">
    <property type="entry name" value="Mannitol-specific EII, Chain A"/>
    <property type="match status" value="1"/>
</dbReference>
<keyword evidence="3" id="KW-0813">Transport</keyword>
<accession>A0A5P0ZWZ4</accession>
<evidence type="ECO:0000259" key="1">
    <source>
        <dbReference type="PROSITE" id="PS51094"/>
    </source>
</evidence>
<name>A0A5P0ZWZ4_9LACO</name>
<dbReference type="RefSeq" id="WP_153385840.1">
    <property type="nucleotide sequence ID" value="NZ_VDFP01000017.1"/>
</dbReference>
<dbReference type="InterPro" id="IPR002178">
    <property type="entry name" value="PTS_EIIA_type-2_dom"/>
</dbReference>
<dbReference type="Pfam" id="PF00359">
    <property type="entry name" value="PTS_EIIA_2"/>
    <property type="match status" value="1"/>
</dbReference>
<sequence>MNKLLNTTSNNYAFYLKLDNDDKLGILRKIAYQVASLDSLNKLTIYNEILDNELQGSTIFSHRVAFCFAVNDEIKMPQIFLFSLDNAVAWGNDEQMVDYIVIAILPNGFSNNQFTLLNSLVSQVIRQNASQLNNAKKDQRALSKLNEFFESINFQIQSSKRGDILNIFQELRNIYITYGDTNSLLRVEAYILNGSILQVRQIRLEKIDLENEILELPVGMSSNDKIIFFKPNKKLARGNMATDIKTQSHLIKNLLERLILLQK</sequence>
<evidence type="ECO:0000313" key="3">
    <source>
        <dbReference type="EMBL" id="MQS97530.1"/>
    </source>
</evidence>
<keyword evidence="4" id="KW-1185">Reference proteome</keyword>
<evidence type="ECO:0000313" key="4">
    <source>
        <dbReference type="Proteomes" id="UP000371423"/>
    </source>
</evidence>
<protein>
    <submittedName>
        <fullName evidence="3">PTS sugar transporter subunit IIA</fullName>
    </submittedName>
</protein>
<dbReference type="PROSITE" id="PS51094">
    <property type="entry name" value="PTS_EIIA_TYPE_2"/>
    <property type="match status" value="1"/>
</dbReference>